<comment type="subcellular location">
    <subcellularLocation>
        <location evidence="1">Cell membrane</location>
        <topology evidence="1">Multi-pass membrane protein</topology>
    </subcellularLocation>
</comment>
<dbReference type="GO" id="GO:0022857">
    <property type="term" value="F:transmembrane transporter activity"/>
    <property type="evidence" value="ECO:0007669"/>
    <property type="project" value="InterPro"/>
</dbReference>
<dbReference type="Proteomes" id="UP000261231">
    <property type="component" value="Unassembled WGS sequence"/>
</dbReference>
<dbReference type="InterPro" id="IPR010619">
    <property type="entry name" value="ThrE-like_N"/>
</dbReference>
<name>A0A3E2XPK9_9FIRM</name>
<dbReference type="AlphaFoldDB" id="A0A3E2XPK9"/>
<gene>
    <name evidence="9" type="ORF">DW747_03500</name>
</gene>
<keyword evidence="4 7" id="KW-1133">Transmembrane helix</keyword>
<keyword evidence="2" id="KW-1003">Cell membrane</keyword>
<dbReference type="GO" id="GO:0015744">
    <property type="term" value="P:succinate transport"/>
    <property type="evidence" value="ECO:0007669"/>
    <property type="project" value="TreeGrafter"/>
</dbReference>
<feature type="transmembrane region" description="Helical" evidence="7">
    <location>
        <begin position="166"/>
        <end position="184"/>
    </location>
</feature>
<evidence type="ECO:0000256" key="1">
    <source>
        <dbReference type="ARBA" id="ARBA00004651"/>
    </source>
</evidence>
<comment type="caution">
    <text evidence="9">The sequence shown here is derived from an EMBL/GenBank/DDBJ whole genome shotgun (WGS) entry which is preliminary data.</text>
</comment>
<evidence type="ECO:0000256" key="4">
    <source>
        <dbReference type="ARBA" id="ARBA00022989"/>
    </source>
</evidence>
<evidence type="ECO:0000313" key="9">
    <source>
        <dbReference type="EMBL" id="RGC50449.1"/>
    </source>
</evidence>
<feature type="transmembrane region" description="Helical" evidence="7">
    <location>
        <begin position="124"/>
        <end position="154"/>
    </location>
</feature>
<organism evidence="9 10">
    <name type="scientific">Coprococcus catus</name>
    <dbReference type="NCBI Taxonomy" id="116085"/>
    <lineage>
        <taxon>Bacteria</taxon>
        <taxon>Bacillati</taxon>
        <taxon>Bacillota</taxon>
        <taxon>Clostridia</taxon>
        <taxon>Lachnospirales</taxon>
        <taxon>Lachnospiraceae</taxon>
        <taxon>Coprococcus</taxon>
    </lineage>
</organism>
<dbReference type="Pfam" id="PF06738">
    <property type="entry name" value="ThrE"/>
    <property type="match status" value="1"/>
</dbReference>
<dbReference type="GO" id="GO:0005886">
    <property type="term" value="C:plasma membrane"/>
    <property type="evidence" value="ECO:0007669"/>
    <property type="project" value="UniProtKB-SubCell"/>
</dbReference>
<evidence type="ECO:0000313" key="10">
    <source>
        <dbReference type="Proteomes" id="UP000261231"/>
    </source>
</evidence>
<evidence type="ECO:0000256" key="3">
    <source>
        <dbReference type="ARBA" id="ARBA00022692"/>
    </source>
</evidence>
<evidence type="ECO:0000256" key="2">
    <source>
        <dbReference type="ARBA" id="ARBA00022475"/>
    </source>
</evidence>
<dbReference type="OrthoDB" id="9813917at2"/>
<sequence length="252" mass="27706">MYSDKAFLKIFIEMGEALLLSGAEIFRVEDTLNRMGRACGAVDMNVFVITSSIVITMEFPDGVVLTRTKRIRSAGGNDFVRLGQLNDISREFCKQPFSAQELEMRIRKVCQTPSLKWQQLAGNVIAGVSFTIFYGGSLADGAGAAVAAVWLWLLQQYVMSYCMNQVTFQFVASFLMGCVICALSRICPVLSMSRMMIGDIMLLVPGLMATNAIRDILIGDTISGFMRFIEAVLLAAVLALGIIASICLFRLF</sequence>
<evidence type="ECO:0000259" key="8">
    <source>
        <dbReference type="Pfam" id="PF06738"/>
    </source>
</evidence>
<dbReference type="RefSeq" id="WP_117538996.1">
    <property type="nucleotide sequence ID" value="NZ_QVFD01000002.1"/>
</dbReference>
<dbReference type="InterPro" id="IPR050539">
    <property type="entry name" value="ThrE_Dicarb/AminoAcid_Exp"/>
</dbReference>
<comment type="similarity">
    <text evidence="6">Belongs to the ThrE exporter (TC 2.A.79) family.</text>
</comment>
<accession>A0A3E2XPK9</accession>
<feature type="transmembrane region" description="Helical" evidence="7">
    <location>
        <begin position="225"/>
        <end position="249"/>
    </location>
</feature>
<evidence type="ECO:0000256" key="7">
    <source>
        <dbReference type="SAM" id="Phobius"/>
    </source>
</evidence>
<dbReference type="PANTHER" id="PTHR34390:SF2">
    <property type="entry name" value="SUCCINATE TRANSPORTER SUBUNIT YJJP-RELATED"/>
    <property type="match status" value="1"/>
</dbReference>
<dbReference type="EMBL" id="QVFD01000002">
    <property type="protein sequence ID" value="RGC50449.1"/>
    <property type="molecule type" value="Genomic_DNA"/>
</dbReference>
<evidence type="ECO:0000256" key="6">
    <source>
        <dbReference type="ARBA" id="ARBA00034125"/>
    </source>
</evidence>
<protein>
    <submittedName>
        <fullName evidence="9">Threonine/serine exporter</fullName>
    </submittedName>
</protein>
<reference evidence="9 10" key="1">
    <citation type="submission" date="2018-08" db="EMBL/GenBank/DDBJ databases">
        <title>A genome reference for cultivated species of the human gut microbiota.</title>
        <authorList>
            <person name="Zou Y."/>
            <person name="Xue W."/>
            <person name="Luo G."/>
        </authorList>
    </citation>
    <scope>NUCLEOTIDE SEQUENCE [LARGE SCALE GENOMIC DNA]</scope>
    <source>
        <strain evidence="9 10">AM28-39</strain>
    </source>
</reference>
<feature type="domain" description="Threonine/serine exporter-like N-terminal" evidence="8">
    <location>
        <begin position="10"/>
        <end position="246"/>
    </location>
</feature>
<dbReference type="PANTHER" id="PTHR34390">
    <property type="entry name" value="UPF0442 PROTEIN YJJB-RELATED"/>
    <property type="match status" value="1"/>
</dbReference>
<keyword evidence="10" id="KW-1185">Reference proteome</keyword>
<keyword evidence="3 7" id="KW-0812">Transmembrane</keyword>
<feature type="transmembrane region" description="Helical" evidence="7">
    <location>
        <begin position="196"/>
        <end position="213"/>
    </location>
</feature>
<proteinExistence type="inferred from homology"/>
<keyword evidence="5 7" id="KW-0472">Membrane</keyword>
<evidence type="ECO:0000256" key="5">
    <source>
        <dbReference type="ARBA" id="ARBA00023136"/>
    </source>
</evidence>